<evidence type="ECO:0000313" key="7">
    <source>
        <dbReference type="EMBL" id="SNZ06432.1"/>
    </source>
</evidence>
<feature type="transmembrane region" description="Helical" evidence="5">
    <location>
        <begin position="57"/>
        <end position="75"/>
    </location>
</feature>
<dbReference type="InterPro" id="IPR022764">
    <property type="entry name" value="Peptidase_S54_rhomboid_dom"/>
</dbReference>
<comment type="subcellular location">
    <subcellularLocation>
        <location evidence="1">Membrane</location>
        <topology evidence="1">Multi-pass membrane protein</topology>
    </subcellularLocation>
</comment>
<dbReference type="PANTHER" id="PTHR43066">
    <property type="entry name" value="RHOMBOID-RELATED PROTEIN"/>
    <property type="match status" value="1"/>
</dbReference>
<gene>
    <name evidence="7" type="ORF">SAMN06269185_1168</name>
</gene>
<dbReference type="GO" id="GO:0016020">
    <property type="term" value="C:membrane"/>
    <property type="evidence" value="ECO:0007669"/>
    <property type="project" value="UniProtKB-SubCell"/>
</dbReference>
<keyword evidence="7" id="KW-0378">Hydrolase</keyword>
<feature type="transmembrane region" description="Helical" evidence="5">
    <location>
        <begin position="12"/>
        <end position="37"/>
    </location>
</feature>
<dbReference type="AlphaFoldDB" id="A0A285NAD3"/>
<sequence length="209" mass="22464">MRTSPTIETLGVFAVVFALQQTLTLVDAGLSFALFVLSAPLDVRPWTVVTSVYAHTGWQHLLSNSIALALVGFALERRTTRWRFHTFFIVTGAIAGIFQVVFNRLLLQLGLVEHQALVLGASGAVFALFGYVIAGNRLTGGLLDRIGLDPRWQALLFGVAAVLVTLATAAPGIALVAHFVGVLLGFAAGRMNLLRPTDPEPDTPPMPEY</sequence>
<dbReference type="Pfam" id="PF01694">
    <property type="entry name" value="Rhomboid"/>
    <property type="match status" value="1"/>
</dbReference>
<protein>
    <submittedName>
        <fullName evidence="7">Membrane associated serine protease, rhomboid family</fullName>
    </submittedName>
</protein>
<keyword evidence="3 5" id="KW-1133">Transmembrane helix</keyword>
<feature type="transmembrane region" description="Helical" evidence="5">
    <location>
        <begin position="155"/>
        <end position="188"/>
    </location>
</feature>
<evidence type="ECO:0000256" key="1">
    <source>
        <dbReference type="ARBA" id="ARBA00004141"/>
    </source>
</evidence>
<organism evidence="7 8">
    <name type="scientific">Natronoarchaeum philippinense</name>
    <dbReference type="NCBI Taxonomy" id="558529"/>
    <lineage>
        <taxon>Archaea</taxon>
        <taxon>Methanobacteriati</taxon>
        <taxon>Methanobacteriota</taxon>
        <taxon>Stenosarchaea group</taxon>
        <taxon>Halobacteria</taxon>
        <taxon>Halobacteriales</taxon>
        <taxon>Natronoarchaeaceae</taxon>
    </lineage>
</organism>
<dbReference type="EMBL" id="OBEJ01000001">
    <property type="protein sequence ID" value="SNZ06432.1"/>
    <property type="molecule type" value="Genomic_DNA"/>
</dbReference>
<dbReference type="Gene3D" id="1.20.1540.10">
    <property type="entry name" value="Rhomboid-like"/>
    <property type="match status" value="1"/>
</dbReference>
<evidence type="ECO:0000256" key="2">
    <source>
        <dbReference type="ARBA" id="ARBA00022692"/>
    </source>
</evidence>
<evidence type="ECO:0000256" key="3">
    <source>
        <dbReference type="ARBA" id="ARBA00022989"/>
    </source>
</evidence>
<dbReference type="InterPro" id="IPR035952">
    <property type="entry name" value="Rhomboid-like_sf"/>
</dbReference>
<feature type="transmembrane region" description="Helical" evidence="5">
    <location>
        <begin position="82"/>
        <end position="102"/>
    </location>
</feature>
<feature type="domain" description="Peptidase S54 rhomboid" evidence="6">
    <location>
        <begin position="45"/>
        <end position="191"/>
    </location>
</feature>
<reference evidence="7 8" key="1">
    <citation type="submission" date="2017-09" db="EMBL/GenBank/DDBJ databases">
        <authorList>
            <person name="Ehlers B."/>
            <person name="Leendertz F.H."/>
        </authorList>
    </citation>
    <scope>NUCLEOTIDE SEQUENCE [LARGE SCALE GENOMIC DNA]</scope>
    <source>
        <strain evidence="7 8">DSM 27208</strain>
    </source>
</reference>
<dbReference type="GO" id="GO:0004252">
    <property type="term" value="F:serine-type endopeptidase activity"/>
    <property type="evidence" value="ECO:0007669"/>
    <property type="project" value="InterPro"/>
</dbReference>
<evidence type="ECO:0000313" key="8">
    <source>
        <dbReference type="Proteomes" id="UP000219453"/>
    </source>
</evidence>
<dbReference type="GO" id="GO:0006508">
    <property type="term" value="P:proteolysis"/>
    <property type="evidence" value="ECO:0007669"/>
    <property type="project" value="UniProtKB-KW"/>
</dbReference>
<proteinExistence type="predicted"/>
<feature type="transmembrane region" description="Helical" evidence="5">
    <location>
        <begin position="114"/>
        <end position="134"/>
    </location>
</feature>
<keyword evidence="2 5" id="KW-0812">Transmembrane</keyword>
<evidence type="ECO:0000256" key="4">
    <source>
        <dbReference type="ARBA" id="ARBA00023136"/>
    </source>
</evidence>
<keyword evidence="4 5" id="KW-0472">Membrane</keyword>
<evidence type="ECO:0000256" key="5">
    <source>
        <dbReference type="SAM" id="Phobius"/>
    </source>
</evidence>
<keyword evidence="7" id="KW-0645">Protease</keyword>
<accession>A0A285NAD3</accession>
<dbReference type="SUPFAM" id="SSF144091">
    <property type="entry name" value="Rhomboid-like"/>
    <property type="match status" value="1"/>
</dbReference>
<name>A0A285NAD3_NATPI</name>
<evidence type="ECO:0000259" key="6">
    <source>
        <dbReference type="Pfam" id="PF01694"/>
    </source>
</evidence>
<keyword evidence="8" id="KW-1185">Reference proteome</keyword>
<dbReference type="Proteomes" id="UP000219453">
    <property type="component" value="Unassembled WGS sequence"/>
</dbReference>
<dbReference type="RefSeq" id="WP_310731930.1">
    <property type="nucleotide sequence ID" value="NZ_OBEJ01000001.1"/>
</dbReference>